<keyword evidence="1" id="KW-0472">Membrane</keyword>
<dbReference type="Proteomes" id="UP000824087">
    <property type="component" value="Unassembled WGS sequence"/>
</dbReference>
<keyword evidence="1" id="KW-1133">Transmembrane helix</keyword>
<keyword evidence="1" id="KW-0812">Transmembrane</keyword>
<comment type="caution">
    <text evidence="2">The sequence shown here is derived from an EMBL/GenBank/DDBJ whole genome shotgun (WGS) entry which is preliminary data.</text>
</comment>
<dbReference type="SUPFAM" id="SSF54523">
    <property type="entry name" value="Pili subunits"/>
    <property type="match status" value="1"/>
</dbReference>
<dbReference type="InterPro" id="IPR045584">
    <property type="entry name" value="Pilin-like"/>
</dbReference>
<organism evidence="2 3">
    <name type="scientific">Candidatus Fimihabitans intestinipullorum</name>
    <dbReference type="NCBI Taxonomy" id="2840820"/>
    <lineage>
        <taxon>Bacteria</taxon>
        <taxon>Bacillati</taxon>
        <taxon>Mycoplasmatota</taxon>
        <taxon>Mycoplasmatota incertae sedis</taxon>
        <taxon>Candidatus Fimihabitans</taxon>
    </lineage>
</organism>
<dbReference type="InterPro" id="IPR012902">
    <property type="entry name" value="N_methyl_site"/>
</dbReference>
<name>A0A9D1HWQ9_9BACT</name>
<evidence type="ECO:0000313" key="2">
    <source>
        <dbReference type="EMBL" id="HIU22735.1"/>
    </source>
</evidence>
<evidence type="ECO:0000256" key="1">
    <source>
        <dbReference type="SAM" id="Phobius"/>
    </source>
</evidence>
<dbReference type="Pfam" id="PF07963">
    <property type="entry name" value="N_methyl"/>
    <property type="match status" value="1"/>
</dbReference>
<gene>
    <name evidence="2" type="ORF">IAD49_04045</name>
</gene>
<dbReference type="EMBL" id="DVML01000025">
    <property type="protein sequence ID" value="HIU22735.1"/>
    <property type="molecule type" value="Genomic_DNA"/>
</dbReference>
<feature type="transmembrane region" description="Helical" evidence="1">
    <location>
        <begin position="12"/>
        <end position="31"/>
    </location>
</feature>
<protein>
    <submittedName>
        <fullName evidence="2">Type II secretion system protein</fullName>
    </submittedName>
</protein>
<dbReference type="Gene3D" id="3.30.700.10">
    <property type="entry name" value="Glycoprotein, Type 4 Pilin"/>
    <property type="match status" value="1"/>
</dbReference>
<accession>A0A9D1HWQ9</accession>
<dbReference type="NCBIfam" id="TIGR02532">
    <property type="entry name" value="IV_pilin_GFxxxE"/>
    <property type="match status" value="1"/>
</dbReference>
<reference evidence="2" key="1">
    <citation type="submission" date="2020-10" db="EMBL/GenBank/DDBJ databases">
        <authorList>
            <person name="Gilroy R."/>
        </authorList>
    </citation>
    <scope>NUCLEOTIDE SEQUENCE</scope>
    <source>
        <strain evidence="2">CHK197-8231</strain>
    </source>
</reference>
<evidence type="ECO:0000313" key="3">
    <source>
        <dbReference type="Proteomes" id="UP000824087"/>
    </source>
</evidence>
<dbReference type="AlphaFoldDB" id="A0A9D1HWQ9"/>
<proteinExistence type="predicted"/>
<reference evidence="2" key="2">
    <citation type="journal article" date="2021" name="PeerJ">
        <title>Extensive microbial diversity within the chicken gut microbiome revealed by metagenomics and culture.</title>
        <authorList>
            <person name="Gilroy R."/>
            <person name="Ravi A."/>
            <person name="Getino M."/>
            <person name="Pursley I."/>
            <person name="Horton D.L."/>
            <person name="Alikhan N.F."/>
            <person name="Baker D."/>
            <person name="Gharbi K."/>
            <person name="Hall N."/>
            <person name="Watson M."/>
            <person name="Adriaenssens E.M."/>
            <person name="Foster-Nyarko E."/>
            <person name="Jarju S."/>
            <person name="Secka A."/>
            <person name="Antonio M."/>
            <person name="Oren A."/>
            <person name="Chaudhuri R.R."/>
            <person name="La Ragione R."/>
            <person name="Hildebrand F."/>
            <person name="Pallen M.J."/>
        </authorList>
    </citation>
    <scope>NUCLEOTIDE SEQUENCE</scope>
    <source>
        <strain evidence="2">CHK197-8231</strain>
    </source>
</reference>
<sequence length="352" mass="39402">MRRKNGFTLLEVLAVIVVLAIIALITVPLVMNAIDSAKRGAFESSAYGIISSGDYYVAKKAFKNENYAGETLDLPEAKDKLGYKGSVPTDGKLIIKNKESLALVMHDTKFCAIKEFDQDKVTITDYNKETCKLEVTDVEKAPTVSTSYQLYNEDQNASLSIVATSEYGIRSVKYLQGNQPEDTVATSGIPIALQGEQYVVNGLTQNGYYTVYVEDQHGNTTMKRVVIEGIIVLEGSFEDLYVSGSFGALSSSWGSFRRTLTINTKNDVKIVDARYTKGYSYDDISSFENNTSFGDKIDYEEDRMSFTATGLWLQRVTVYVKYEYQEEVKPGKFEPRYASKIYKTRFSNVFGD</sequence>